<feature type="region of interest" description="Disordered" evidence="4">
    <location>
        <begin position="1"/>
        <end position="38"/>
    </location>
</feature>
<dbReference type="EMBL" id="BMOQ01000008">
    <property type="protein sequence ID" value="GGN24197.1"/>
    <property type="molecule type" value="Genomic_DNA"/>
</dbReference>
<dbReference type="NCBIfam" id="TIGR01727">
    <property type="entry name" value="oligo_HPY"/>
    <property type="match status" value="1"/>
</dbReference>
<protein>
    <recommendedName>
        <fullName evidence="5">Oligopeptide/dipeptide ABC transporter C-terminal domain-containing protein</fullName>
    </recommendedName>
</protein>
<evidence type="ECO:0000256" key="4">
    <source>
        <dbReference type="SAM" id="MobiDB-lite"/>
    </source>
</evidence>
<feature type="compositionally biased region" description="Basic and acidic residues" evidence="4">
    <location>
        <begin position="15"/>
        <end position="25"/>
    </location>
</feature>
<dbReference type="Pfam" id="PF08352">
    <property type="entry name" value="oligo_HPY"/>
    <property type="match status" value="1"/>
</dbReference>
<keyword evidence="3" id="KW-0067">ATP-binding</keyword>
<dbReference type="InterPro" id="IPR013563">
    <property type="entry name" value="Oligopep_ABC_C"/>
</dbReference>
<evidence type="ECO:0000256" key="1">
    <source>
        <dbReference type="ARBA" id="ARBA00022448"/>
    </source>
</evidence>
<evidence type="ECO:0000259" key="5">
    <source>
        <dbReference type="Pfam" id="PF08352"/>
    </source>
</evidence>
<keyword evidence="7" id="KW-1185">Reference proteome</keyword>
<feature type="compositionally biased region" description="Basic and acidic residues" evidence="4">
    <location>
        <begin position="77"/>
        <end position="86"/>
    </location>
</feature>
<accession>A0A830GFH2</accession>
<keyword evidence="2" id="KW-0547">Nucleotide-binding</keyword>
<comment type="caution">
    <text evidence="6">The sequence shown here is derived from an EMBL/GenBank/DDBJ whole genome shotgun (WGS) entry which is preliminary data.</text>
</comment>
<keyword evidence="1" id="KW-0813">Transport</keyword>
<organism evidence="6 7">
    <name type="scientific">Halarchaeum nitratireducens</name>
    <dbReference type="NCBI Taxonomy" id="489913"/>
    <lineage>
        <taxon>Archaea</taxon>
        <taxon>Methanobacteriati</taxon>
        <taxon>Methanobacteriota</taxon>
        <taxon>Stenosarchaea group</taxon>
        <taxon>Halobacteria</taxon>
        <taxon>Halobacteriales</taxon>
        <taxon>Halobacteriaceae</taxon>
    </lineage>
</organism>
<evidence type="ECO:0000313" key="7">
    <source>
        <dbReference type="Proteomes" id="UP000608850"/>
    </source>
</evidence>
<dbReference type="Proteomes" id="UP000608850">
    <property type="component" value="Unassembled WGS sequence"/>
</dbReference>
<dbReference type="GO" id="GO:0015833">
    <property type="term" value="P:peptide transport"/>
    <property type="evidence" value="ECO:0007669"/>
    <property type="project" value="InterPro"/>
</dbReference>
<name>A0A830GFH2_9EURY</name>
<proteinExistence type="predicted"/>
<dbReference type="GO" id="GO:0005524">
    <property type="term" value="F:ATP binding"/>
    <property type="evidence" value="ECO:0007669"/>
    <property type="project" value="UniProtKB-KW"/>
</dbReference>
<dbReference type="InterPro" id="IPR027417">
    <property type="entry name" value="P-loop_NTPase"/>
</dbReference>
<evidence type="ECO:0000256" key="2">
    <source>
        <dbReference type="ARBA" id="ARBA00022741"/>
    </source>
</evidence>
<dbReference type="AlphaFoldDB" id="A0A830GFH2"/>
<feature type="compositionally biased region" description="Polar residues" evidence="4">
    <location>
        <begin position="87"/>
        <end position="97"/>
    </location>
</feature>
<feature type="domain" description="Oligopeptide/dipeptide ABC transporter C-terminal" evidence="5">
    <location>
        <begin position="18"/>
        <end position="52"/>
    </location>
</feature>
<reference evidence="6 7" key="1">
    <citation type="journal article" date="2019" name="Int. J. Syst. Evol. Microbiol.">
        <title>The Global Catalogue of Microorganisms (GCM) 10K type strain sequencing project: providing services to taxonomists for standard genome sequencing and annotation.</title>
        <authorList>
            <consortium name="The Broad Institute Genomics Platform"/>
            <consortium name="The Broad Institute Genome Sequencing Center for Infectious Disease"/>
            <person name="Wu L."/>
            <person name="Ma J."/>
        </authorList>
    </citation>
    <scope>NUCLEOTIDE SEQUENCE [LARGE SCALE GENOMIC DNA]</scope>
    <source>
        <strain evidence="6 7">JCM 16331</strain>
    </source>
</reference>
<feature type="region of interest" description="Disordered" evidence="4">
    <location>
        <begin position="58"/>
        <end position="97"/>
    </location>
</feature>
<dbReference type="Gene3D" id="3.40.50.300">
    <property type="entry name" value="P-loop containing nucleotide triphosphate hydrolases"/>
    <property type="match status" value="1"/>
</dbReference>
<sequence length="97" mass="10342">MRRSGVTALEEEEKDPTSDRERVLLDGEPPDPVDIPSGCAFAPRCPKATAECREVEPGLDEAGDGAHSAACYFPVDGESHDSDRTESNSMSSTTADD</sequence>
<evidence type="ECO:0000313" key="6">
    <source>
        <dbReference type="EMBL" id="GGN24197.1"/>
    </source>
</evidence>
<gene>
    <name evidence="6" type="ORF">GCM10009021_27440</name>
</gene>
<evidence type="ECO:0000256" key="3">
    <source>
        <dbReference type="ARBA" id="ARBA00022840"/>
    </source>
</evidence>